<evidence type="ECO:0000313" key="1">
    <source>
        <dbReference type="EMBL" id="RAS67226.1"/>
    </source>
</evidence>
<keyword evidence="2" id="KW-1185">Reference proteome</keyword>
<dbReference type="EMBL" id="QLTT01000003">
    <property type="protein sequence ID" value="RAS67226.1"/>
    <property type="molecule type" value="Genomic_DNA"/>
</dbReference>
<reference evidence="1 2" key="1">
    <citation type="submission" date="2018-06" db="EMBL/GenBank/DDBJ databases">
        <title>Genomic Encyclopedia of Type Strains, Phase IV (KMG-IV): sequencing the most valuable type-strain genomes for metagenomic binning, comparative biology and taxonomic classification.</title>
        <authorList>
            <person name="Goeker M."/>
        </authorList>
    </citation>
    <scope>NUCLEOTIDE SEQUENCE [LARGE SCALE GENOMIC DNA]</scope>
    <source>
        <strain evidence="1 2">DSM 45479</strain>
    </source>
</reference>
<proteinExistence type="predicted"/>
<name>A0ABX9EAN3_9PSEU</name>
<sequence>MFVAYAGKSRCRICGQENGSTELTDGIRFVWPQGLVHYVEEHGVVLPPEVIAAMDVVSPPVDVDELERRMLDTNELTIDHDWWRGLKGL</sequence>
<protein>
    <submittedName>
        <fullName evidence="1">Uncharacterized protein</fullName>
    </submittedName>
</protein>
<evidence type="ECO:0000313" key="2">
    <source>
        <dbReference type="Proteomes" id="UP000248714"/>
    </source>
</evidence>
<organism evidence="1 2">
    <name type="scientific">Lentzea atacamensis</name>
    <dbReference type="NCBI Taxonomy" id="531938"/>
    <lineage>
        <taxon>Bacteria</taxon>
        <taxon>Bacillati</taxon>
        <taxon>Actinomycetota</taxon>
        <taxon>Actinomycetes</taxon>
        <taxon>Pseudonocardiales</taxon>
        <taxon>Pseudonocardiaceae</taxon>
        <taxon>Lentzea</taxon>
    </lineage>
</organism>
<gene>
    <name evidence="1" type="ORF">C8D87_103565</name>
</gene>
<dbReference type="Proteomes" id="UP000248714">
    <property type="component" value="Unassembled WGS sequence"/>
</dbReference>
<accession>A0ABX9EAN3</accession>
<comment type="caution">
    <text evidence="1">The sequence shown here is derived from an EMBL/GenBank/DDBJ whole genome shotgun (WGS) entry which is preliminary data.</text>
</comment>